<feature type="compositionally biased region" description="Basic residues" evidence="9">
    <location>
        <begin position="446"/>
        <end position="456"/>
    </location>
</feature>
<feature type="compositionally biased region" description="Basic and acidic residues" evidence="9">
    <location>
        <begin position="535"/>
        <end position="544"/>
    </location>
</feature>
<dbReference type="PANTHER" id="PTHR31942:SF84">
    <property type="entry name" value="MLO-LIKE PROTEIN 12"/>
    <property type="match status" value="1"/>
</dbReference>
<dbReference type="KEGG" id="cmos:111449251"/>
<keyword evidence="4 8" id="KW-0611">Plant defense</keyword>
<comment type="subcellular location">
    <subcellularLocation>
        <location evidence="1 8">Membrane</location>
        <topology evidence="1 8">Multi-pass membrane protein</topology>
    </subcellularLocation>
</comment>
<feature type="compositionally biased region" description="Polar residues" evidence="9">
    <location>
        <begin position="460"/>
        <end position="470"/>
    </location>
</feature>
<dbReference type="PANTHER" id="PTHR31942">
    <property type="entry name" value="MLO-LIKE PROTEIN 1"/>
    <property type="match status" value="1"/>
</dbReference>
<dbReference type="AlphaFoldDB" id="A0A6J1FZ88"/>
<evidence type="ECO:0000313" key="12">
    <source>
        <dbReference type="RefSeq" id="XP_022944837.1"/>
    </source>
</evidence>
<feature type="compositionally biased region" description="Polar residues" evidence="9">
    <location>
        <begin position="563"/>
        <end position="581"/>
    </location>
</feature>
<evidence type="ECO:0000256" key="10">
    <source>
        <dbReference type="SAM" id="Phobius"/>
    </source>
</evidence>
<keyword evidence="3 8" id="KW-0812">Transmembrane</keyword>
<evidence type="ECO:0000256" key="8">
    <source>
        <dbReference type="RuleBase" id="RU280816"/>
    </source>
</evidence>
<feature type="transmembrane region" description="Helical" evidence="10">
    <location>
        <begin position="17"/>
        <end position="40"/>
    </location>
</feature>
<dbReference type="InterPro" id="IPR004326">
    <property type="entry name" value="Mlo"/>
</dbReference>
<evidence type="ECO:0000256" key="6">
    <source>
        <dbReference type="ARBA" id="ARBA00023136"/>
    </source>
</evidence>
<feature type="compositionally biased region" description="Polar residues" evidence="9">
    <location>
        <begin position="594"/>
        <end position="604"/>
    </location>
</feature>
<dbReference type="RefSeq" id="XP_022944837.1">
    <property type="nucleotide sequence ID" value="XM_023089069.1"/>
</dbReference>
<comment type="similarity">
    <text evidence="2 8">Belongs to the MLO family.</text>
</comment>
<feature type="region of interest" description="Disordered" evidence="9">
    <location>
        <begin position="510"/>
        <end position="604"/>
    </location>
</feature>
<keyword evidence="11" id="KW-1185">Reference proteome</keyword>
<evidence type="ECO:0000313" key="11">
    <source>
        <dbReference type="Proteomes" id="UP000504609"/>
    </source>
</evidence>
<feature type="transmembrane region" description="Helical" evidence="10">
    <location>
        <begin position="399"/>
        <end position="422"/>
    </location>
</feature>
<comment type="function">
    <text evidence="8">May be involved in modulation of pathogen defense and leaf cell death.</text>
</comment>
<dbReference type="GO" id="GO:0005516">
    <property type="term" value="F:calmodulin binding"/>
    <property type="evidence" value="ECO:0007669"/>
    <property type="project" value="UniProtKB-KW"/>
</dbReference>
<evidence type="ECO:0000256" key="5">
    <source>
        <dbReference type="ARBA" id="ARBA00022989"/>
    </source>
</evidence>
<evidence type="ECO:0000256" key="7">
    <source>
        <dbReference type="ARBA" id="ARBA00023265"/>
    </source>
</evidence>
<keyword evidence="6 8" id="KW-0472">Membrane</keyword>
<evidence type="ECO:0000256" key="4">
    <source>
        <dbReference type="ARBA" id="ARBA00022821"/>
    </source>
</evidence>
<feature type="transmembrane region" description="Helical" evidence="10">
    <location>
        <begin position="299"/>
        <end position="317"/>
    </location>
</feature>
<sequence length="604" mass="69511">MAACGEEQRTLEDTSTWAVAVVCFFLVAISIFIEHLIHLTEKWLERRHKPALVEALEKVKAELMLLGFISLLLTIGQDAVTKICVSRELAATWRPCAGKEKAPKNSRLKLFEFLDPDYGSRRILASKGNDACADRGQVAFVSAYGIHQLHIFIFVLAVFHVLYCIATLALGRTKMRKWKAWEDETKTLEYQYYNDPARFRFARDTTFGRRHLSFWSRTPVFLWIVCFFRQFFGSVTKVDYMTLRHGFIVAHLAPGSEVKFDFHKYISRSLENDFKVVVGISPAMWLFAVLFILTNTHGWYSYLWLPFISLIIILLVGTKLHVIITKMGLTIQERGHVIKGVPVVQPRDDLFWFGRPKLILFLIHFVLFQNAFQLAFFAWTTYAFSLRSCFHQKIEDIAIRLSMGVIIQVLCSYVTLPLYALVTQMGSNMKPTIFNERVATALKNWHHSAKKHMKQHRNPDGTSPFSSRPATPTHGMSPLHLLHKHQQSSTSPRLSDAEHDRWGIEERPLSHHSRAHDHQEHEHSIRPSSHHSRAHDHQEHEHSIRPSSHHSRAHDHQEHEHSVSSGEQEMTAQQPSSTIPGTTPRPARNENEITRTPSDFSFAK</sequence>
<feature type="transmembrane region" description="Helical" evidence="10">
    <location>
        <begin position="274"/>
        <end position="293"/>
    </location>
</feature>
<dbReference type="SMR" id="A0A6J1FZ88"/>
<gene>
    <name evidence="12" type="primary">LOC111449251</name>
    <name evidence="8" type="synonym">MLO</name>
</gene>
<proteinExistence type="inferred from homology"/>
<accession>A0A6J1FZ88</accession>
<dbReference type="Pfam" id="PF03094">
    <property type="entry name" value="Mlo"/>
    <property type="match status" value="1"/>
</dbReference>
<evidence type="ECO:0000256" key="3">
    <source>
        <dbReference type="ARBA" id="ARBA00022692"/>
    </source>
</evidence>
<keyword evidence="5 8" id="KW-1133">Transmembrane helix</keyword>
<keyword evidence="7 8" id="KW-0568">Pathogenesis-related protein</keyword>
<evidence type="ECO:0000256" key="9">
    <source>
        <dbReference type="SAM" id="MobiDB-lite"/>
    </source>
</evidence>
<dbReference type="GeneID" id="111449251"/>
<dbReference type="GO" id="GO:0016020">
    <property type="term" value="C:membrane"/>
    <property type="evidence" value="ECO:0007669"/>
    <property type="project" value="UniProtKB-SubCell"/>
</dbReference>
<feature type="transmembrane region" description="Helical" evidence="10">
    <location>
        <begin position="149"/>
        <end position="170"/>
    </location>
</feature>
<evidence type="ECO:0000256" key="2">
    <source>
        <dbReference type="ARBA" id="ARBA00006574"/>
    </source>
</evidence>
<reference evidence="12" key="1">
    <citation type="submission" date="2025-08" db="UniProtKB">
        <authorList>
            <consortium name="RefSeq"/>
        </authorList>
    </citation>
    <scope>IDENTIFICATION</scope>
    <source>
        <tissue evidence="12">Young leaves</tissue>
    </source>
</reference>
<evidence type="ECO:0000256" key="1">
    <source>
        <dbReference type="ARBA" id="ARBA00004141"/>
    </source>
</evidence>
<organism evidence="11 12">
    <name type="scientific">Cucurbita moschata</name>
    <name type="common">Winter crookneck squash</name>
    <name type="synonym">Cucurbita pepo var. moschata</name>
    <dbReference type="NCBI Taxonomy" id="3662"/>
    <lineage>
        <taxon>Eukaryota</taxon>
        <taxon>Viridiplantae</taxon>
        <taxon>Streptophyta</taxon>
        <taxon>Embryophyta</taxon>
        <taxon>Tracheophyta</taxon>
        <taxon>Spermatophyta</taxon>
        <taxon>Magnoliopsida</taxon>
        <taxon>eudicotyledons</taxon>
        <taxon>Gunneridae</taxon>
        <taxon>Pentapetalae</taxon>
        <taxon>rosids</taxon>
        <taxon>fabids</taxon>
        <taxon>Cucurbitales</taxon>
        <taxon>Cucurbitaceae</taxon>
        <taxon>Cucurbiteae</taxon>
        <taxon>Cucurbita</taxon>
    </lineage>
</organism>
<keyword evidence="8" id="KW-0112">Calmodulin-binding</keyword>
<feature type="transmembrane region" description="Helical" evidence="10">
    <location>
        <begin position="358"/>
        <end position="379"/>
    </location>
</feature>
<comment type="domain">
    <text evidence="8">The C-terminus contains a calmodulin-binding domain, which binds calmodulin in a calcium-dependent fashion.</text>
</comment>
<name>A0A6J1FZ88_CUCMO</name>
<protein>
    <recommendedName>
        <fullName evidence="8">MLO-like protein</fullName>
    </recommendedName>
</protein>
<feature type="compositionally biased region" description="Basic and acidic residues" evidence="9">
    <location>
        <begin position="516"/>
        <end position="525"/>
    </location>
</feature>
<feature type="region of interest" description="Disordered" evidence="9">
    <location>
        <begin position="446"/>
        <end position="478"/>
    </location>
</feature>
<dbReference type="Proteomes" id="UP000504609">
    <property type="component" value="Unplaced"/>
</dbReference>
<dbReference type="GO" id="GO:0006952">
    <property type="term" value="P:defense response"/>
    <property type="evidence" value="ECO:0007669"/>
    <property type="project" value="UniProtKB-KW"/>
</dbReference>